<protein>
    <recommendedName>
        <fullName evidence="4">FlgD Ig-like domain-containing protein</fullName>
    </recommendedName>
</protein>
<comment type="caution">
    <text evidence="2">The sequence shown here is derived from an EMBL/GenBank/DDBJ whole genome shotgun (WGS) entry which is preliminary data.</text>
</comment>
<sequence>MASRSGRAPSTASEILLRITRRWGVAATLLTSAALHPLTAFAQDEILINDDRVPRSQFAPRSALGITGSMVVVWSDGRNGPDSFIDYDIYAMTIRNPLALGATVNRRINDDTAPAIQGLPDIASSPAGSMLCVWEDSRGGNPDIYSAALDSLGFRTTPNLRINDDVGFGEQRPPRVTAVGVDRYFVVWGDQRATHSDVYGSYRNVSGAPLGPNFIVSPDTVQGGSFQGEPAVATNSIGLTLVAWLDGREGGSVFGATFDIYGQWIDSTGAMIGTNFKINSTSTHQQNASPAVVADPTQGFVVAWIDRRLGTSIDPGDVFAQRFGPDRVPIGGNVKVNDDGVGKNQKNVRGAPGPDGAYLFWEDQREGLGLDPNVRCARVPYDASAPGANFRVNSATPGRQGTPSAAWDGRNAFLAVWEDSRNGAPDVYAVSVLPDGTRQGFDTQLNDDAARNDQWAPNLGRGNGEYLLTWIDRRNTTNDLFGQWVTANGGREGTNTLLYSQTLTTRPVTSSAAVSQGGIALAAAQVTRDSDAGEIRGFLFLSRGNGPSASFWISDSLQSAQADPVVVWRPGEFAVAWIDSRDSVPRIYGQRLSEAGIRMGSNHPLLSVVPADPPLGFDLQPDGFGGGYWLLYADGIAADQKLWVAHLTPTLDPEGFPTEVAAAFGGPKQDPKLAASPVDGRLEIVWQGVSASGQGAVYQLALTSSLMALGPVLEVGDPAFDAARTHPSIAMVDSRSVISWQERRGDWSIWMRVIQSGVNPATGSVRVDQDPGQADQFGPVTGLDAAGHALFVWTDMRSLSSGSDILSRVIELTPTAVDEIPSPPPDPPPAPPARMRVGPAMPNPFSGVLGIRVEVPTDRGSRLRATILDVQGRLVARVYDGTAEGGRIILRWDGSDMAGREVSSGVYWLIAESGGERHAIRLVRIR</sequence>
<evidence type="ECO:0008006" key="4">
    <source>
        <dbReference type="Google" id="ProtNLM"/>
    </source>
</evidence>
<proteinExistence type="predicted"/>
<feature type="chain" id="PRO_5021951451" description="FlgD Ig-like domain-containing protein" evidence="1">
    <location>
        <begin position="43"/>
        <end position="926"/>
    </location>
</feature>
<dbReference type="AlphaFoldDB" id="A0A538SAN3"/>
<dbReference type="Gene3D" id="2.60.40.4070">
    <property type="match status" value="1"/>
</dbReference>
<keyword evidence="1" id="KW-0732">Signal</keyword>
<feature type="signal peptide" evidence="1">
    <location>
        <begin position="1"/>
        <end position="42"/>
    </location>
</feature>
<accession>A0A538SAN3</accession>
<dbReference type="EMBL" id="VBOR01000075">
    <property type="protein sequence ID" value="TMQ48432.1"/>
    <property type="molecule type" value="Genomic_DNA"/>
</dbReference>
<evidence type="ECO:0000313" key="3">
    <source>
        <dbReference type="Proteomes" id="UP000316292"/>
    </source>
</evidence>
<gene>
    <name evidence="2" type="ORF">E6K71_07240</name>
</gene>
<evidence type="ECO:0000313" key="2">
    <source>
        <dbReference type="EMBL" id="TMQ48432.1"/>
    </source>
</evidence>
<reference evidence="2 3" key="1">
    <citation type="journal article" date="2019" name="Nat. Microbiol.">
        <title>Mediterranean grassland soil C-N compound turnover is dependent on rainfall and depth, and is mediated by genomically divergent microorganisms.</title>
        <authorList>
            <person name="Diamond S."/>
            <person name="Andeer P.F."/>
            <person name="Li Z."/>
            <person name="Crits-Christoph A."/>
            <person name="Burstein D."/>
            <person name="Anantharaman K."/>
            <person name="Lane K.R."/>
            <person name="Thomas B.C."/>
            <person name="Pan C."/>
            <person name="Northen T.R."/>
            <person name="Banfield J.F."/>
        </authorList>
    </citation>
    <scope>NUCLEOTIDE SEQUENCE [LARGE SCALE GENOMIC DNA]</scope>
    <source>
        <strain evidence="2">WS_1</strain>
    </source>
</reference>
<name>A0A538SAN3_UNCEI</name>
<organism evidence="2 3">
    <name type="scientific">Eiseniibacteriota bacterium</name>
    <dbReference type="NCBI Taxonomy" id="2212470"/>
    <lineage>
        <taxon>Bacteria</taxon>
        <taxon>Candidatus Eiseniibacteriota</taxon>
    </lineage>
</organism>
<dbReference type="Proteomes" id="UP000316292">
    <property type="component" value="Unassembled WGS sequence"/>
</dbReference>
<evidence type="ECO:0000256" key="1">
    <source>
        <dbReference type="SAM" id="SignalP"/>
    </source>
</evidence>